<dbReference type="Proteomes" id="UP001138793">
    <property type="component" value="Unassembled WGS sequence"/>
</dbReference>
<proteinExistence type="predicted"/>
<organism evidence="2 3">
    <name type="scientific">Oceanobacillus polygoni</name>
    <dbReference type="NCBI Taxonomy" id="1235259"/>
    <lineage>
        <taxon>Bacteria</taxon>
        <taxon>Bacillati</taxon>
        <taxon>Bacillota</taxon>
        <taxon>Bacilli</taxon>
        <taxon>Bacillales</taxon>
        <taxon>Bacillaceae</taxon>
        <taxon>Oceanobacillus</taxon>
    </lineage>
</organism>
<dbReference type="InterPro" id="IPR025285">
    <property type="entry name" value="DUF4145"/>
</dbReference>
<dbReference type="NCBIfam" id="TIGR03238">
    <property type="entry name" value="dnd_assoc_3"/>
    <property type="match status" value="1"/>
</dbReference>
<sequence length="772" mass="91230">MDNNNFSFLESGFPKLAALGSEIESIFYKDSQTVLMKGRLFAEELLNEVILQYEDLNNLKYMKLYERIQYLEKDGILNKEIAKSFDTIRQLGNKSSHEYVGMDLENAFKIHKRLFEISVWLMELYGDYSFVAPMYKIPEIKQEMDYIVQLEEKTSSLERKIELILQESTRDYYAKDELAATYEEESRPVQLLKHKENQQLDYEDSYLLKELSKLKESSQEAIENSNEFSSFKEYLHVERSIQGELKESLDKAATFMQSQLILLCGSVGDGKSHLLAYIKHKYPELINQFDIHNDATESFDPHKSSLDTLADRLSPFNDTQIENSSTKLILAINLGVLNNFIESEYAKDNFKILSKFIEKAKVFEATEITTKQESDYFHLISFSDYQPFQLTEEVASSDYYATLLEKITQPIDNNPFYRAYKLDEERNIRGFFMNNYELLMLSETRETIINLLIQSHIKYKVIISTRSLLNFIYDILVPENIDVDYINADASDKTKGLLFNLIFEGKDRSQLLSTFEKLDPIHNRSNEMDLILIELNNSMQIINTFEKYINLSNLVEWKNELEGMGAFQSLTESSRQLYNRTLFRMIYFIGSNEMKNVFVDDAYNEYLNFLYHFNKGDRTGLRKIQSLVHDSIFLWNGTPKDRYIYINSNNEHIQIAQSLEIKPFFNHLRQNNDTTLERFQLSILLALADQNKENPEFLDIDYPLYEMIIRLSRGYRPNKKDEENYIQYVKFIDRLMQHGKRKKELLFVNHQTDMMFRLNYDDDYEEYSFRRD</sequence>
<reference evidence="2" key="1">
    <citation type="submission" date="2021-03" db="EMBL/GenBank/DDBJ databases">
        <title>Genomic Encyclopedia of Type Strains, Phase IV (KMG-IV): sequencing the most valuable type-strain genomes for metagenomic binning, comparative biology and taxonomic classification.</title>
        <authorList>
            <person name="Goeker M."/>
        </authorList>
    </citation>
    <scope>NUCLEOTIDE SEQUENCE</scope>
    <source>
        <strain evidence="2">DSM 107338</strain>
    </source>
</reference>
<accession>A0A9X0YWR5</accession>
<name>A0A9X0YWR5_9BACI</name>
<keyword evidence="3" id="KW-1185">Reference proteome</keyword>
<protein>
    <submittedName>
        <fullName evidence="2">DNA phosphorothioation-dependent restriction protein DptF</fullName>
    </submittedName>
</protein>
<gene>
    <name evidence="2" type="ORF">J2Z64_003759</name>
</gene>
<comment type="caution">
    <text evidence="2">The sequence shown here is derived from an EMBL/GenBank/DDBJ whole genome shotgun (WGS) entry which is preliminary data.</text>
</comment>
<dbReference type="RefSeq" id="WP_149473595.1">
    <property type="nucleotide sequence ID" value="NZ_JAGGMB010000016.1"/>
</dbReference>
<evidence type="ECO:0000313" key="2">
    <source>
        <dbReference type="EMBL" id="MBP2079461.1"/>
    </source>
</evidence>
<dbReference type="EMBL" id="JAGGMB010000016">
    <property type="protein sequence ID" value="MBP2079461.1"/>
    <property type="molecule type" value="Genomic_DNA"/>
</dbReference>
<evidence type="ECO:0000313" key="3">
    <source>
        <dbReference type="Proteomes" id="UP001138793"/>
    </source>
</evidence>
<feature type="domain" description="DUF4145" evidence="1">
    <location>
        <begin position="22"/>
        <end position="98"/>
    </location>
</feature>
<dbReference type="AlphaFoldDB" id="A0A9X0YWR5"/>
<evidence type="ECO:0000259" key="1">
    <source>
        <dbReference type="Pfam" id="PF13643"/>
    </source>
</evidence>
<dbReference type="InterPro" id="IPR017647">
    <property type="entry name" value="Dnd_assoc_3"/>
</dbReference>
<dbReference type="OrthoDB" id="257964at2"/>
<dbReference type="Pfam" id="PF13643">
    <property type="entry name" value="DUF4145"/>
    <property type="match status" value="1"/>
</dbReference>